<proteinExistence type="predicted"/>
<dbReference type="KEGG" id="rba:RB3673"/>
<keyword evidence="3" id="KW-1185">Reference proteome</keyword>
<feature type="region of interest" description="Disordered" evidence="1">
    <location>
        <begin position="1"/>
        <end position="25"/>
    </location>
</feature>
<gene>
    <name evidence="2" type="ordered locus">RB3673</name>
</gene>
<dbReference type="EMBL" id="BX294139">
    <property type="protein sequence ID" value="CAD73338.1"/>
    <property type="molecule type" value="Genomic_DNA"/>
</dbReference>
<accession>Q7UTU6</accession>
<dbReference type="AlphaFoldDB" id="Q7UTU6"/>
<name>Q7UTU6_RHOBA</name>
<evidence type="ECO:0000313" key="3">
    <source>
        <dbReference type="Proteomes" id="UP000001025"/>
    </source>
</evidence>
<dbReference type="InParanoid" id="Q7UTU6"/>
<dbReference type="HOGENOM" id="CLU_2540307_0_0_0"/>
<organism evidence="2 3">
    <name type="scientific">Rhodopirellula baltica (strain DSM 10527 / NCIMB 13988 / SH1)</name>
    <dbReference type="NCBI Taxonomy" id="243090"/>
    <lineage>
        <taxon>Bacteria</taxon>
        <taxon>Pseudomonadati</taxon>
        <taxon>Planctomycetota</taxon>
        <taxon>Planctomycetia</taxon>
        <taxon>Pirellulales</taxon>
        <taxon>Pirellulaceae</taxon>
        <taxon>Rhodopirellula</taxon>
    </lineage>
</organism>
<dbReference type="Proteomes" id="UP000001025">
    <property type="component" value="Chromosome"/>
</dbReference>
<reference evidence="2 3" key="1">
    <citation type="journal article" date="2003" name="Proc. Natl. Acad. Sci. U.S.A.">
        <title>Complete genome sequence of the marine planctomycete Pirellula sp. strain 1.</title>
        <authorList>
            <person name="Gloeckner F.O."/>
            <person name="Kube M."/>
            <person name="Bauer M."/>
            <person name="Teeling H."/>
            <person name="Lombardot T."/>
            <person name="Ludwig W."/>
            <person name="Gade D."/>
            <person name="Beck A."/>
            <person name="Borzym K."/>
            <person name="Heitmann K."/>
            <person name="Rabus R."/>
            <person name="Schlesner H."/>
            <person name="Amann R."/>
            <person name="Reinhardt R."/>
        </authorList>
    </citation>
    <scope>NUCLEOTIDE SEQUENCE [LARGE SCALE GENOMIC DNA]</scope>
    <source>
        <strain evidence="3">DSM 10527 / NCIMB 13988 / SH1</strain>
    </source>
</reference>
<protein>
    <submittedName>
        <fullName evidence="2">Uncharacterized protein</fullName>
    </submittedName>
</protein>
<sequence length="83" mass="9382">MRSSSNRDHHRRIERSARGNRFSPGEIRHAIQTMSALQHSKVCDSVVPGLQVDSSGTEWLIIRNALILHFVGMNNPKLLSCLF</sequence>
<dbReference type="EnsemblBacteria" id="CAD73338">
    <property type="protein sequence ID" value="CAD73338"/>
    <property type="gene ID" value="RB3673"/>
</dbReference>
<evidence type="ECO:0000313" key="2">
    <source>
        <dbReference type="EMBL" id="CAD73338.1"/>
    </source>
</evidence>
<evidence type="ECO:0000256" key="1">
    <source>
        <dbReference type="SAM" id="MobiDB-lite"/>
    </source>
</evidence>